<keyword evidence="4 10" id="KW-0378">Hydrolase</keyword>
<dbReference type="Gene3D" id="3.100.10.20">
    <property type="entry name" value="CRISPR-associated endonuclease Cas1, N-terminal domain"/>
    <property type="match status" value="1"/>
</dbReference>
<dbReference type="GO" id="GO:0004519">
    <property type="term" value="F:endonuclease activity"/>
    <property type="evidence" value="ECO:0007669"/>
    <property type="project" value="UniProtKB-UniRule"/>
</dbReference>
<feature type="binding site" evidence="10">
    <location>
        <position position="578"/>
    </location>
    <ligand>
        <name>Mn(2+)</name>
        <dbReference type="ChEBI" id="CHEBI:29035"/>
    </ligand>
</feature>
<dbReference type="CDD" id="cd09634">
    <property type="entry name" value="Cas1_I-II-III"/>
    <property type="match status" value="1"/>
</dbReference>
<dbReference type="GO" id="GO:0046872">
    <property type="term" value="F:metal ion binding"/>
    <property type="evidence" value="ECO:0007669"/>
    <property type="project" value="UniProtKB-UniRule"/>
</dbReference>
<evidence type="ECO:0000256" key="11">
    <source>
        <dbReference type="SAM" id="Coils"/>
    </source>
</evidence>
<dbReference type="Pfam" id="PF00078">
    <property type="entry name" value="RVT_1"/>
    <property type="match status" value="1"/>
</dbReference>
<dbReference type="PROSITE" id="PS50878">
    <property type="entry name" value="RT_POL"/>
    <property type="match status" value="1"/>
</dbReference>
<feature type="binding site" evidence="10">
    <location>
        <position position="563"/>
    </location>
    <ligand>
        <name>Mn(2+)</name>
        <dbReference type="ChEBI" id="CHEBI:29035"/>
    </ligand>
</feature>
<dbReference type="InterPro" id="IPR050646">
    <property type="entry name" value="Cas1"/>
</dbReference>
<evidence type="ECO:0000256" key="9">
    <source>
        <dbReference type="ARBA" id="ARBA00038592"/>
    </source>
</evidence>
<keyword evidence="1 10" id="KW-0540">Nuclease</keyword>
<keyword evidence="5 10" id="KW-0460">Magnesium</keyword>
<comment type="cofactor">
    <cofactor evidence="10">
        <name>Mg(2+)</name>
        <dbReference type="ChEBI" id="CHEBI:18420"/>
    </cofactor>
    <cofactor evidence="10">
        <name>Mn(2+)</name>
        <dbReference type="ChEBI" id="CHEBI:29035"/>
    </cofactor>
</comment>
<feature type="domain" description="Reverse transcriptase" evidence="12">
    <location>
        <begin position="21"/>
        <end position="240"/>
    </location>
</feature>
<evidence type="ECO:0000256" key="10">
    <source>
        <dbReference type="HAMAP-Rule" id="MF_01470"/>
    </source>
</evidence>
<dbReference type="GO" id="GO:0043571">
    <property type="term" value="P:maintenance of CRISPR repeat elements"/>
    <property type="evidence" value="ECO:0007669"/>
    <property type="project" value="UniProtKB-UniRule"/>
</dbReference>
<evidence type="ECO:0000256" key="5">
    <source>
        <dbReference type="ARBA" id="ARBA00022842"/>
    </source>
</evidence>
<evidence type="ECO:0000313" key="15">
    <source>
        <dbReference type="Proteomes" id="UP000272781"/>
    </source>
</evidence>
<dbReference type="InterPro" id="IPR043502">
    <property type="entry name" value="DNA/RNA_pol_sf"/>
</dbReference>
<dbReference type="EMBL" id="RJVK01000007">
    <property type="protein sequence ID" value="ROR37193.1"/>
    <property type="molecule type" value="Genomic_DNA"/>
</dbReference>
<organism evidence="14 15">
    <name type="scientific">Caminibacter pacificus</name>
    <dbReference type="NCBI Taxonomy" id="1424653"/>
    <lineage>
        <taxon>Bacteria</taxon>
        <taxon>Pseudomonadati</taxon>
        <taxon>Campylobacterota</taxon>
        <taxon>Epsilonproteobacteria</taxon>
        <taxon>Nautiliales</taxon>
        <taxon>Nautiliaceae</taxon>
        <taxon>Caminibacter</taxon>
    </lineage>
</organism>
<comment type="similarity">
    <text evidence="10">Belongs to the CRISPR-associated endonuclease Cas1 family.</text>
</comment>
<dbReference type="InterPro" id="IPR042211">
    <property type="entry name" value="CRISPR-assoc_Cas1_N"/>
</dbReference>
<feature type="binding site" evidence="10">
    <location>
        <position position="500"/>
    </location>
    <ligand>
        <name>Mn(2+)</name>
        <dbReference type="ChEBI" id="CHEBI:29035"/>
    </ligand>
</feature>
<evidence type="ECO:0000256" key="7">
    <source>
        <dbReference type="ARBA" id="ARBA00023125"/>
    </source>
</evidence>
<keyword evidence="6 10" id="KW-0051">Antiviral defense</keyword>
<keyword evidence="16" id="KW-1185">Reference proteome</keyword>
<dbReference type="HAMAP" id="MF_01470">
    <property type="entry name" value="Cas1"/>
    <property type="match status" value="1"/>
</dbReference>
<dbReference type="EC" id="3.1.-.-" evidence="10"/>
<name>A0AAJ4RB03_9BACT</name>
<dbReference type="GO" id="GO:0016787">
    <property type="term" value="F:hydrolase activity"/>
    <property type="evidence" value="ECO:0007669"/>
    <property type="project" value="UniProtKB-KW"/>
</dbReference>
<dbReference type="GO" id="GO:0003677">
    <property type="term" value="F:DNA binding"/>
    <property type="evidence" value="ECO:0007669"/>
    <property type="project" value="UniProtKB-KW"/>
</dbReference>
<dbReference type="InterPro" id="IPR002729">
    <property type="entry name" value="CRISPR-assoc_Cas1"/>
</dbReference>
<reference evidence="13" key="3">
    <citation type="submission" date="2019-06" db="EMBL/GenBank/DDBJ databases">
        <title>A comparative analysis of the Nautiliaceae.</title>
        <authorList>
            <person name="Grosche A."/>
            <person name="Smedile F."/>
            <person name="Vetriani C."/>
        </authorList>
    </citation>
    <scope>NUCLEOTIDE SEQUENCE</scope>
    <source>
        <strain evidence="13">TB6</strain>
    </source>
</reference>
<dbReference type="GO" id="GO:0051607">
    <property type="term" value="P:defense response to virus"/>
    <property type="evidence" value="ECO:0007669"/>
    <property type="project" value="UniProtKB-UniRule"/>
</dbReference>
<keyword evidence="11" id="KW-0175">Coiled coil</keyword>
<dbReference type="PANTHER" id="PTHR34353">
    <property type="entry name" value="CRISPR-ASSOCIATED ENDONUCLEASE CAS1 1"/>
    <property type="match status" value="1"/>
</dbReference>
<dbReference type="Pfam" id="PF01867">
    <property type="entry name" value="Cas_Cas1"/>
    <property type="match status" value="1"/>
</dbReference>
<protein>
    <recommendedName>
        <fullName evidence="10">CRISPR-associated endonuclease Cas1</fullName>
        <ecNumber evidence="10">3.1.-.-</ecNumber>
    </recommendedName>
</protein>
<keyword evidence="3 10" id="KW-0255">Endonuclease</keyword>
<dbReference type="PANTHER" id="PTHR34353:SF2">
    <property type="entry name" value="CRISPR-ASSOCIATED ENDONUCLEASE CAS1 1"/>
    <property type="match status" value="1"/>
</dbReference>
<accession>A0AAJ4RB03</accession>
<dbReference type="Gene3D" id="1.20.120.920">
    <property type="entry name" value="CRISPR-associated endonuclease Cas1, C-terminal domain"/>
    <property type="match status" value="1"/>
</dbReference>
<evidence type="ECO:0000256" key="4">
    <source>
        <dbReference type="ARBA" id="ARBA00022801"/>
    </source>
</evidence>
<dbReference type="InterPro" id="IPR000477">
    <property type="entry name" value="RT_dom"/>
</dbReference>
<sequence>MLKLREIVTKEFVKSLFPLEYEELYSDIINGYIPSFVKSFELKKDDKVRVLSIEDEKDKKIEKIIYFALKSYANECFSNNNFAFVENRSVFDAINATHLLTKKYEKVLKGDIKNFFDSIDHNILTKMLLKYLDEDFVKILMLFFKNRSVKDNEYLFHETGIHQGSMISPFLSNFYLTPFDKFLEERCKFVRFADDFVIFSDNTEKILRDIKKFLKVFKLSLNEEKTYITSKSFVFLNIRFKKDTFVLENEKFNELLSKIARCREDKFQNIINSIRGYYLKVLNEKQLDILRENILNKLAKDDFIVEIDFLQIDKKEILKRKNDLKLQSLEKEVNKVLNKQIKIFTKEELNSVIFVHSSGISVGISKNSITLKKKGKIVKKFPLNLIKKIIIASKGVNISSNLVYFATKNGISIDFISKYEPYAEILTLNPKSHHMLIKQISILNTPKHLEIAKAFVKGKVKNQINYIKYLSKYHKFLKEDIKKFKSLKGIECIESLRGYEGEMANIYWNAIAKILDFEIPGRVTKGATDVFNSALNYAYAILYSRIQHALVKAGLNIYVSYLHSFQDNKPTLVYDLIEEFRAFVVDRVIVSMFNRNEKIEVIGGELTKSAKKLILDNVIEKLSSFTTYKNEKVKIENIILKQAYLLRKSIEEDVKYKPFIGRY</sequence>
<keyword evidence="2 10" id="KW-0479">Metal-binding</keyword>
<dbReference type="SUPFAM" id="SSF56672">
    <property type="entry name" value="DNA/RNA polymerases"/>
    <property type="match status" value="1"/>
</dbReference>
<dbReference type="EMBL" id="CP027432">
    <property type="protein sequence ID" value="QCI28742.1"/>
    <property type="molecule type" value="Genomic_DNA"/>
</dbReference>
<dbReference type="InterPro" id="IPR042206">
    <property type="entry name" value="CRISPR-assoc_Cas1_C"/>
</dbReference>
<keyword evidence="7 10" id="KW-0238">DNA-binding</keyword>
<comment type="subunit">
    <text evidence="9 10">Homodimer, forms a heterotetramer with a Cas2 homodimer.</text>
</comment>
<dbReference type="Proteomes" id="UP000272781">
    <property type="component" value="Unassembled WGS sequence"/>
</dbReference>
<evidence type="ECO:0000256" key="2">
    <source>
        <dbReference type="ARBA" id="ARBA00022723"/>
    </source>
</evidence>
<dbReference type="Proteomes" id="UP000298805">
    <property type="component" value="Chromosome"/>
</dbReference>
<dbReference type="RefSeq" id="WP_123353379.1">
    <property type="nucleotide sequence ID" value="NZ_CP027432.2"/>
</dbReference>
<gene>
    <name evidence="10 13" type="primary">cas1</name>
    <name evidence="13" type="ORF">C6V80_07120</name>
    <name evidence="14" type="ORF">EDC58_2010</name>
</gene>
<dbReference type="AlphaFoldDB" id="A0AAJ4RB03"/>
<feature type="coiled-coil region" evidence="11">
    <location>
        <begin position="307"/>
        <end position="339"/>
    </location>
</feature>
<evidence type="ECO:0000256" key="6">
    <source>
        <dbReference type="ARBA" id="ARBA00023118"/>
    </source>
</evidence>
<evidence type="ECO:0000313" key="16">
    <source>
        <dbReference type="Proteomes" id="UP000298805"/>
    </source>
</evidence>
<evidence type="ECO:0000256" key="1">
    <source>
        <dbReference type="ARBA" id="ARBA00022722"/>
    </source>
</evidence>
<reference evidence="14 15" key="2">
    <citation type="submission" date="2018-11" db="EMBL/GenBank/DDBJ databases">
        <title>Genomic Encyclopedia of Type Strains, Phase IV (KMG-IV): sequencing the most valuable type-strain genomes for metagenomic binning, comparative biology and taxonomic classification.</title>
        <authorList>
            <person name="Goeker M."/>
        </authorList>
    </citation>
    <scope>NUCLEOTIDE SEQUENCE [LARGE SCALE GENOMIC DNA]</scope>
    <source>
        <strain evidence="14 15">DSM 27783</strain>
    </source>
</reference>
<dbReference type="CDD" id="cd01651">
    <property type="entry name" value="RT_G2_intron"/>
    <property type="match status" value="1"/>
</dbReference>
<keyword evidence="8 10" id="KW-0464">Manganese</keyword>
<evidence type="ECO:0000256" key="3">
    <source>
        <dbReference type="ARBA" id="ARBA00022759"/>
    </source>
</evidence>
<evidence type="ECO:0000256" key="8">
    <source>
        <dbReference type="ARBA" id="ARBA00023211"/>
    </source>
</evidence>
<proteinExistence type="inferred from homology"/>
<evidence type="ECO:0000313" key="13">
    <source>
        <dbReference type="EMBL" id="QCI28742.1"/>
    </source>
</evidence>
<reference evidence="16" key="1">
    <citation type="submission" date="2018-03" db="EMBL/GenBank/DDBJ databases">
        <title>A comparative analysis of the Nautiliaceae.</title>
        <authorList>
            <person name="Grosche A."/>
            <person name="Smedile F."/>
            <person name="Vetriani C."/>
        </authorList>
    </citation>
    <scope>NUCLEOTIDE SEQUENCE [LARGE SCALE GENOMIC DNA]</scope>
    <source>
        <strain evidence="16">TB6</strain>
    </source>
</reference>
<comment type="function">
    <text evidence="10">CRISPR (clustered regularly interspaced short palindromic repeat), is an adaptive immune system that provides protection against mobile genetic elements (viruses, transposable elements and conjugative plasmids). CRISPR clusters contain spacers, sequences complementary to antecedent mobile elements, and target invading nucleic acids. CRISPR clusters are transcribed and processed into CRISPR RNA (crRNA). Acts as a dsDNA endonuclease. Involved in the integration of spacer DNA into the CRISPR cassette.</text>
</comment>
<evidence type="ECO:0000313" key="14">
    <source>
        <dbReference type="EMBL" id="ROR37193.1"/>
    </source>
</evidence>
<evidence type="ECO:0000259" key="12">
    <source>
        <dbReference type="PROSITE" id="PS50878"/>
    </source>
</evidence>
<dbReference type="NCBIfam" id="TIGR00287">
    <property type="entry name" value="cas1"/>
    <property type="match status" value="1"/>
</dbReference>